<dbReference type="PANTHER" id="PTHR30465:SF74">
    <property type="entry name" value="OLIGOPEPTIDE TRANSPORT SYSTEM PERMEASE PROTEIN OPPB"/>
    <property type="match status" value="1"/>
</dbReference>
<evidence type="ECO:0000256" key="6">
    <source>
        <dbReference type="ARBA" id="ARBA00023136"/>
    </source>
</evidence>
<dbReference type="PROSITE" id="PS50928">
    <property type="entry name" value="ABC_TM1"/>
    <property type="match status" value="1"/>
</dbReference>
<dbReference type="CDD" id="cd06261">
    <property type="entry name" value="TM_PBP2"/>
    <property type="match status" value="1"/>
</dbReference>
<keyword evidence="4 7" id="KW-0812">Transmembrane</keyword>
<keyword evidence="3" id="KW-1003">Cell membrane</keyword>
<dbReference type="AlphaFoldDB" id="A0A7M4DED1"/>
<name>A0A7M4DED1_9MICO</name>
<feature type="transmembrane region" description="Helical" evidence="7">
    <location>
        <begin position="241"/>
        <end position="266"/>
    </location>
</feature>
<comment type="caution">
    <text evidence="10">The sequence shown here is derived from an EMBL/GenBank/DDBJ whole genome shotgun (WGS) entry which is preliminary data.</text>
</comment>
<comment type="subcellular location">
    <subcellularLocation>
        <location evidence="1 7">Cell membrane</location>
        <topology evidence="1 7">Multi-pass membrane protein</topology>
    </subcellularLocation>
</comment>
<feature type="transmembrane region" description="Helical" evidence="7">
    <location>
        <begin position="112"/>
        <end position="135"/>
    </location>
</feature>
<evidence type="ECO:0000259" key="9">
    <source>
        <dbReference type="PROSITE" id="PS50928"/>
    </source>
</evidence>
<dbReference type="InterPro" id="IPR035906">
    <property type="entry name" value="MetI-like_sf"/>
</dbReference>
<evidence type="ECO:0000256" key="1">
    <source>
        <dbReference type="ARBA" id="ARBA00004651"/>
    </source>
</evidence>
<feature type="domain" description="ABC transmembrane type-1" evidence="9">
    <location>
        <begin position="108"/>
        <end position="309"/>
    </location>
</feature>
<keyword evidence="6 7" id="KW-0472">Membrane</keyword>
<evidence type="ECO:0000256" key="3">
    <source>
        <dbReference type="ARBA" id="ARBA00022475"/>
    </source>
</evidence>
<dbReference type="InterPro" id="IPR000515">
    <property type="entry name" value="MetI-like"/>
</dbReference>
<feature type="transmembrane region" description="Helical" evidence="7">
    <location>
        <begin position="147"/>
        <end position="174"/>
    </location>
</feature>
<keyword evidence="11" id="KW-1185">Reference proteome</keyword>
<reference evidence="10 11" key="1">
    <citation type="submission" date="2019-11" db="EMBL/GenBank/DDBJ databases">
        <authorList>
            <person name="Criscuolo A."/>
        </authorList>
    </citation>
    <scope>NUCLEOTIDE SEQUENCE [LARGE SCALE GENOMIC DNA]</scope>
    <source>
        <strain evidence="10">CIP111667</strain>
    </source>
</reference>
<dbReference type="Pfam" id="PF00528">
    <property type="entry name" value="BPD_transp_1"/>
    <property type="match status" value="1"/>
</dbReference>
<dbReference type="PANTHER" id="PTHR30465">
    <property type="entry name" value="INNER MEMBRANE ABC TRANSPORTER"/>
    <property type="match status" value="1"/>
</dbReference>
<evidence type="ECO:0000256" key="8">
    <source>
        <dbReference type="SAM" id="MobiDB-lite"/>
    </source>
</evidence>
<evidence type="ECO:0000313" key="10">
    <source>
        <dbReference type="EMBL" id="VZO35245.1"/>
    </source>
</evidence>
<dbReference type="GO" id="GO:0055085">
    <property type="term" value="P:transmembrane transport"/>
    <property type="evidence" value="ECO:0007669"/>
    <property type="project" value="InterPro"/>
</dbReference>
<organism evidence="10 11">
    <name type="scientific">Occultella aeris</name>
    <dbReference type="NCBI Taxonomy" id="2761496"/>
    <lineage>
        <taxon>Bacteria</taxon>
        <taxon>Bacillati</taxon>
        <taxon>Actinomycetota</taxon>
        <taxon>Actinomycetes</taxon>
        <taxon>Micrococcales</taxon>
        <taxon>Ruaniaceae</taxon>
        <taxon>Occultella</taxon>
    </lineage>
</organism>
<protein>
    <submittedName>
        <fullName evidence="10">Dipeptide transport system permease protein DppB</fullName>
    </submittedName>
</protein>
<feature type="transmembrane region" description="Helical" evidence="7">
    <location>
        <begin position="286"/>
        <end position="312"/>
    </location>
</feature>
<evidence type="ECO:0000256" key="7">
    <source>
        <dbReference type="RuleBase" id="RU363032"/>
    </source>
</evidence>
<keyword evidence="5 7" id="KW-1133">Transmembrane helix</keyword>
<dbReference type="EMBL" id="CACRYJ010000006">
    <property type="protein sequence ID" value="VZO35245.1"/>
    <property type="molecule type" value="Genomic_DNA"/>
</dbReference>
<evidence type="ECO:0000256" key="4">
    <source>
        <dbReference type="ARBA" id="ARBA00022692"/>
    </source>
</evidence>
<gene>
    <name evidence="10" type="primary">dppB_1</name>
    <name evidence="10" type="ORF">HALOF300_00471</name>
</gene>
<dbReference type="RefSeq" id="WP_231954966.1">
    <property type="nucleotide sequence ID" value="NZ_CACRYJ010000006.1"/>
</dbReference>
<feature type="region of interest" description="Disordered" evidence="8">
    <location>
        <begin position="322"/>
        <end position="351"/>
    </location>
</feature>
<dbReference type="GO" id="GO:0005886">
    <property type="term" value="C:plasma membrane"/>
    <property type="evidence" value="ECO:0007669"/>
    <property type="project" value="UniProtKB-SubCell"/>
</dbReference>
<dbReference type="Gene3D" id="1.10.3720.10">
    <property type="entry name" value="MetI-like"/>
    <property type="match status" value="1"/>
</dbReference>
<feature type="transmembrane region" description="Helical" evidence="7">
    <location>
        <begin position="186"/>
        <end position="205"/>
    </location>
</feature>
<keyword evidence="2 7" id="KW-0813">Transport</keyword>
<evidence type="ECO:0000256" key="2">
    <source>
        <dbReference type="ARBA" id="ARBA00022448"/>
    </source>
</evidence>
<sequence length="351" mass="37151">MIVGYLEFVARRVVRMVLSLVVVSALAFTLLQLAPGSFADIQRANSGSTGMAGAGAQEVAGEFATRYGAEVPAWQQYLVFMKGALTWDLGPSYKYPAQSVESIIAQGFPVSAALALLATTLALAIAIPIGVFAALKQRTLWDSGSMFVLTLGHALPNYLTAVFLVLVFAGAWHVLPAAGWNGPENLVLPVVALAIGPLAVLARYVRSSMLDTLGEEYVTAATAKGGRPGVVIRKHVLRNSLIPLVTVTGPMLAALMTGTVFIETMFRIPGLGLSFTQAASSRDMPLLMGTTLFFAIILMATNLVVDLLYGLLDPRVRAESGRKLRGPRISRRDIPGADPDQGGRSGVPSLG</sequence>
<dbReference type="Proteomes" id="UP000419743">
    <property type="component" value="Unassembled WGS sequence"/>
</dbReference>
<evidence type="ECO:0000313" key="11">
    <source>
        <dbReference type="Proteomes" id="UP000419743"/>
    </source>
</evidence>
<comment type="similarity">
    <text evidence="7">Belongs to the binding-protein-dependent transport system permease family.</text>
</comment>
<accession>A0A7M4DED1</accession>
<evidence type="ECO:0000256" key="5">
    <source>
        <dbReference type="ARBA" id="ARBA00022989"/>
    </source>
</evidence>
<dbReference type="SUPFAM" id="SSF161098">
    <property type="entry name" value="MetI-like"/>
    <property type="match status" value="1"/>
</dbReference>
<proteinExistence type="inferred from homology"/>